<evidence type="ECO:0000313" key="2">
    <source>
        <dbReference type="EMBL" id="BES90836.1"/>
    </source>
</evidence>
<dbReference type="Proteomes" id="UP001307889">
    <property type="component" value="Chromosome 2"/>
</dbReference>
<feature type="compositionally biased region" description="Polar residues" evidence="1">
    <location>
        <begin position="420"/>
        <end position="432"/>
    </location>
</feature>
<gene>
    <name evidence="2" type="ORF">NTJ_03644</name>
</gene>
<feature type="compositionally biased region" description="Basic and acidic residues" evidence="1">
    <location>
        <begin position="466"/>
        <end position="482"/>
    </location>
</feature>
<accession>A0ABN7AEX8</accession>
<feature type="region of interest" description="Disordered" evidence="1">
    <location>
        <begin position="322"/>
        <end position="345"/>
    </location>
</feature>
<name>A0ABN7AEX8_9HEMI</name>
<sequence>MIGSPSSTINENERSEKEINCAYSGWYMTEDGRLFRCEERSDSGSSAYPIPISVIPEIRRPTAQVYTAGLSGVSPVDETKFGLTQDLAELYGEPHYDPGHLLKPVAHKPVETVVKPVEHTKPTVHHHVKPILKPVEHIKPIELKPIVYKPIIKPIEKPLVLKPIVYKPIISPIYKPLEIKPIVHKPLAIKPHHKPIHHHHGHKPCHHHTVEKPHVLLNSAHLVPNFGQDFHLGGANSLENPEFGGLHPTGHGAVNHELKDNEREDIGTLNPLHAWAPPFIPSLYPSLSYDRPYYLVPNIQTYGPGLETDERVQTILPVKKIDQDSAAEQSGNVEKELPPQSENGKTVPAIRNVIENIQQNIERIPSILGIQGPQAANSDPPTPPIETAESDSPPVSQDVINDAKIAAAVAEVAKSDASETSEANAVPESNKQVPVRRLDVPEDEIGPEAVSQVVQLVSDISSSVPENERAADGGEEPVEKAPEGAAEAEATRAQDEANETPAGNDYVLEDQGDEQQVRKRRHAPAIPIEILQDKETSDTILDKAALLEIMTALKEEYLKNAEPDQRKLIEDAFDRLHCSVRDMKQPEERPIGKKVHSPERATLELLAEHVAPMVDYADYYNDATEEISAEPTFLELLNVAEQHKIKSEDQ</sequence>
<reference evidence="2 3" key="1">
    <citation type="submission" date="2023-09" db="EMBL/GenBank/DDBJ databases">
        <title>Nesidiocoris tenuis whole genome shotgun sequence.</title>
        <authorList>
            <person name="Shibata T."/>
            <person name="Shimoda M."/>
            <person name="Kobayashi T."/>
            <person name="Uehara T."/>
        </authorList>
    </citation>
    <scope>NUCLEOTIDE SEQUENCE [LARGE SCALE GENOMIC DNA]</scope>
    <source>
        <strain evidence="2 3">Japan</strain>
    </source>
</reference>
<proteinExistence type="predicted"/>
<feature type="region of interest" description="Disordered" evidence="1">
    <location>
        <begin position="461"/>
        <end position="520"/>
    </location>
</feature>
<feature type="region of interest" description="Disordered" evidence="1">
    <location>
        <begin position="371"/>
        <end position="396"/>
    </location>
</feature>
<dbReference type="EMBL" id="AP028910">
    <property type="protein sequence ID" value="BES90836.1"/>
    <property type="molecule type" value="Genomic_DNA"/>
</dbReference>
<evidence type="ECO:0000256" key="1">
    <source>
        <dbReference type="SAM" id="MobiDB-lite"/>
    </source>
</evidence>
<protein>
    <submittedName>
        <fullName evidence="2">Uncharacterized protein</fullName>
    </submittedName>
</protein>
<keyword evidence="3" id="KW-1185">Reference proteome</keyword>
<feature type="region of interest" description="Disordered" evidence="1">
    <location>
        <begin position="416"/>
        <end position="435"/>
    </location>
</feature>
<organism evidence="2 3">
    <name type="scientific">Nesidiocoris tenuis</name>
    <dbReference type="NCBI Taxonomy" id="355587"/>
    <lineage>
        <taxon>Eukaryota</taxon>
        <taxon>Metazoa</taxon>
        <taxon>Ecdysozoa</taxon>
        <taxon>Arthropoda</taxon>
        <taxon>Hexapoda</taxon>
        <taxon>Insecta</taxon>
        <taxon>Pterygota</taxon>
        <taxon>Neoptera</taxon>
        <taxon>Paraneoptera</taxon>
        <taxon>Hemiptera</taxon>
        <taxon>Heteroptera</taxon>
        <taxon>Panheteroptera</taxon>
        <taxon>Cimicomorpha</taxon>
        <taxon>Miridae</taxon>
        <taxon>Dicyphina</taxon>
        <taxon>Nesidiocoris</taxon>
    </lineage>
</organism>
<evidence type="ECO:0000313" key="3">
    <source>
        <dbReference type="Proteomes" id="UP001307889"/>
    </source>
</evidence>